<feature type="compositionally biased region" description="Low complexity" evidence="1">
    <location>
        <begin position="554"/>
        <end position="605"/>
    </location>
</feature>
<evidence type="ECO:0000256" key="1">
    <source>
        <dbReference type="SAM" id="MobiDB-lite"/>
    </source>
</evidence>
<feature type="region of interest" description="Disordered" evidence="1">
    <location>
        <begin position="550"/>
        <end position="605"/>
    </location>
</feature>
<feature type="region of interest" description="Disordered" evidence="1">
    <location>
        <begin position="1"/>
        <end position="71"/>
    </location>
</feature>
<feature type="compositionally biased region" description="Polar residues" evidence="1">
    <location>
        <begin position="13"/>
        <end position="26"/>
    </location>
</feature>
<evidence type="ECO:0000313" key="3">
    <source>
        <dbReference type="Proteomes" id="UP000235388"/>
    </source>
</evidence>
<reference evidence="2 3" key="1">
    <citation type="submission" date="2017-11" db="EMBL/GenBank/DDBJ databases">
        <title>De novo assembly and phasing of dikaryotic genomes from two isolates of Puccinia coronata f. sp. avenae, the causal agent of oat crown rust.</title>
        <authorList>
            <person name="Miller M.E."/>
            <person name="Zhang Y."/>
            <person name="Omidvar V."/>
            <person name="Sperschneider J."/>
            <person name="Schwessinger B."/>
            <person name="Raley C."/>
            <person name="Palmer J.M."/>
            <person name="Garnica D."/>
            <person name="Upadhyaya N."/>
            <person name="Rathjen J."/>
            <person name="Taylor J.M."/>
            <person name="Park R.F."/>
            <person name="Dodds P.N."/>
            <person name="Hirsch C.D."/>
            <person name="Kianian S.F."/>
            <person name="Figueroa M."/>
        </authorList>
    </citation>
    <scope>NUCLEOTIDE SEQUENCE [LARGE SCALE GENOMIC DNA]</scope>
    <source>
        <strain evidence="2">12NC29</strain>
    </source>
</reference>
<evidence type="ECO:0000313" key="2">
    <source>
        <dbReference type="EMBL" id="PLW43477.1"/>
    </source>
</evidence>
<feature type="compositionally biased region" description="Low complexity" evidence="1">
    <location>
        <begin position="29"/>
        <end position="49"/>
    </location>
</feature>
<protein>
    <submittedName>
        <fullName evidence="2">Uncharacterized protein</fullName>
    </submittedName>
</protein>
<accession>A0A2N5V0K2</accession>
<sequence length="643" mass="70210">MSPSDHPHPLSPTRLSISPSSNSDHTAATIISTITTTTSGSSSTSNSTTHQQHPHGFIQVDYPPKSPDELPSQAATRLLLSSPHSQTHAQSLPQHSHTLELTTIPLHLPKPKPSIHPHPHRPADLSADHQASLLAHFSEECRKMFYTGDAIATKNVESIIKNLPAASKATYTKQMATVRSQFHRDAASSRRAEVDKLLLDTLPSSIIIKAVGNDSSLAAMRSPRARQERLDRLKKFINAHCVRNMVGVHPFFNSLCAVLHLMSLPARKSGSGKRRVEWEIDLALFCEAGGEPFLVDSIQFLKGVLGFEDHLKPLVASSLRTSFATSTNTYDAEESEDEDGALELVIGHEDGDDGLTLEERQELEVDTGELEALQGEGPFADSSSTFVEESYGQARGLKGKMTPKARDRALSDPFLDPAPPARPSPQRFVATAAASSLEQASPRITVSPPATDEQTEHSSCSMALDASAPAAELHPRIPSNTTTTPLDHHHHQQQPHHRRSPTQNSLDAPPPTETRIFRSPSYLTTPELRELISLFPSFITVRTRPLKFDRHGTLDSSSALNSSSSSARADAASRSRLRPSRSSPLSADYSDDSTSSPSPISSSSTNTFAGHGVIRVSVFEKDPGWKGSFIERIKMFFFRFFNL</sequence>
<gene>
    <name evidence="2" type="ORF">PCANC_10081</name>
</gene>
<comment type="caution">
    <text evidence="2">The sequence shown here is derived from an EMBL/GenBank/DDBJ whole genome shotgun (WGS) entry which is preliminary data.</text>
</comment>
<name>A0A2N5V0K2_9BASI</name>
<proteinExistence type="predicted"/>
<organism evidence="2 3">
    <name type="scientific">Puccinia coronata f. sp. avenae</name>
    <dbReference type="NCBI Taxonomy" id="200324"/>
    <lineage>
        <taxon>Eukaryota</taxon>
        <taxon>Fungi</taxon>
        <taxon>Dikarya</taxon>
        <taxon>Basidiomycota</taxon>
        <taxon>Pucciniomycotina</taxon>
        <taxon>Pucciniomycetes</taxon>
        <taxon>Pucciniales</taxon>
        <taxon>Pucciniaceae</taxon>
        <taxon>Puccinia</taxon>
    </lineage>
</organism>
<dbReference type="OrthoDB" id="2568455at2759"/>
<feature type="region of interest" description="Disordered" evidence="1">
    <location>
        <begin position="393"/>
        <end position="521"/>
    </location>
</feature>
<dbReference type="EMBL" id="PGCJ01000147">
    <property type="protein sequence ID" value="PLW43477.1"/>
    <property type="molecule type" value="Genomic_DNA"/>
</dbReference>
<feature type="compositionally biased region" description="Basic residues" evidence="1">
    <location>
        <begin position="488"/>
        <end position="500"/>
    </location>
</feature>
<feature type="compositionally biased region" description="Polar residues" evidence="1">
    <location>
        <begin position="433"/>
        <end position="444"/>
    </location>
</feature>
<dbReference type="AlphaFoldDB" id="A0A2N5V0K2"/>
<dbReference type="Proteomes" id="UP000235388">
    <property type="component" value="Unassembled WGS sequence"/>
</dbReference>
<keyword evidence="3" id="KW-1185">Reference proteome</keyword>